<dbReference type="AlphaFoldDB" id="A0A4Z2EV86"/>
<dbReference type="Proteomes" id="UP000314294">
    <property type="component" value="Unassembled WGS sequence"/>
</dbReference>
<gene>
    <name evidence="1" type="ORF">EYF80_057063</name>
</gene>
<evidence type="ECO:0000313" key="2">
    <source>
        <dbReference type="Proteomes" id="UP000314294"/>
    </source>
</evidence>
<sequence>MGQPTEETKHITHWTAGPPVLFIVVNSSPRDRHVAAGSSGQLCLSVCFASGPEPAPVYGCVVRMEAWPVIASVPS</sequence>
<comment type="caution">
    <text evidence="1">The sequence shown here is derived from an EMBL/GenBank/DDBJ whole genome shotgun (WGS) entry which is preliminary data.</text>
</comment>
<protein>
    <submittedName>
        <fullName evidence="1">Uncharacterized protein</fullName>
    </submittedName>
</protein>
<accession>A0A4Z2EV86</accession>
<evidence type="ECO:0000313" key="1">
    <source>
        <dbReference type="EMBL" id="TNN32775.1"/>
    </source>
</evidence>
<name>A0A4Z2EV86_9TELE</name>
<dbReference type="EMBL" id="SRLO01002504">
    <property type="protein sequence ID" value="TNN32775.1"/>
    <property type="molecule type" value="Genomic_DNA"/>
</dbReference>
<proteinExistence type="predicted"/>
<reference evidence="1 2" key="1">
    <citation type="submission" date="2019-03" db="EMBL/GenBank/DDBJ databases">
        <title>First draft genome of Liparis tanakae, snailfish: a comprehensive survey of snailfish specific genes.</title>
        <authorList>
            <person name="Kim W."/>
            <person name="Song I."/>
            <person name="Jeong J.-H."/>
            <person name="Kim D."/>
            <person name="Kim S."/>
            <person name="Ryu S."/>
            <person name="Song J.Y."/>
            <person name="Lee S.K."/>
        </authorList>
    </citation>
    <scope>NUCLEOTIDE SEQUENCE [LARGE SCALE GENOMIC DNA]</scope>
    <source>
        <tissue evidence="1">Muscle</tissue>
    </source>
</reference>
<organism evidence="1 2">
    <name type="scientific">Liparis tanakae</name>
    <name type="common">Tanaka's snailfish</name>
    <dbReference type="NCBI Taxonomy" id="230148"/>
    <lineage>
        <taxon>Eukaryota</taxon>
        <taxon>Metazoa</taxon>
        <taxon>Chordata</taxon>
        <taxon>Craniata</taxon>
        <taxon>Vertebrata</taxon>
        <taxon>Euteleostomi</taxon>
        <taxon>Actinopterygii</taxon>
        <taxon>Neopterygii</taxon>
        <taxon>Teleostei</taxon>
        <taxon>Neoteleostei</taxon>
        <taxon>Acanthomorphata</taxon>
        <taxon>Eupercaria</taxon>
        <taxon>Perciformes</taxon>
        <taxon>Cottioidei</taxon>
        <taxon>Cottales</taxon>
        <taxon>Liparidae</taxon>
        <taxon>Liparis</taxon>
    </lineage>
</organism>
<keyword evidence="2" id="KW-1185">Reference proteome</keyword>